<feature type="transmembrane region" description="Helical" evidence="5">
    <location>
        <begin position="20"/>
        <end position="43"/>
    </location>
</feature>
<dbReference type="HOGENOM" id="CLU_001265_33_4_1"/>
<dbReference type="PANTHER" id="PTHR24064">
    <property type="entry name" value="SOLUTE CARRIER FAMILY 22 MEMBER"/>
    <property type="match status" value="1"/>
</dbReference>
<feature type="transmembrane region" description="Helical" evidence="5">
    <location>
        <begin position="168"/>
        <end position="190"/>
    </location>
</feature>
<feature type="transmembrane region" description="Helical" evidence="5">
    <location>
        <begin position="136"/>
        <end position="156"/>
    </location>
</feature>
<evidence type="ECO:0000256" key="5">
    <source>
        <dbReference type="SAM" id="Phobius"/>
    </source>
</evidence>
<feature type="transmembrane region" description="Helical" evidence="5">
    <location>
        <begin position="226"/>
        <end position="245"/>
    </location>
</feature>
<proteinExistence type="predicted"/>
<accession>F6Y4W3</accession>
<feature type="transmembrane region" description="Helical" evidence="5">
    <location>
        <begin position="404"/>
        <end position="423"/>
    </location>
</feature>
<dbReference type="GO" id="GO:0016020">
    <property type="term" value="C:membrane"/>
    <property type="evidence" value="ECO:0007669"/>
    <property type="project" value="UniProtKB-SubCell"/>
</dbReference>
<feature type="transmembrane region" description="Helical" evidence="5">
    <location>
        <begin position="196"/>
        <end position="214"/>
    </location>
</feature>
<reference evidence="7" key="4">
    <citation type="submission" date="2025-09" db="UniProtKB">
        <authorList>
            <consortium name="Ensembl"/>
        </authorList>
    </citation>
    <scope>IDENTIFICATION</scope>
</reference>
<dbReference type="OMA" id="QIRVWSM"/>
<dbReference type="Proteomes" id="UP000008144">
    <property type="component" value="Chromosome 10"/>
</dbReference>
<dbReference type="PROSITE" id="PS50850">
    <property type="entry name" value="MFS"/>
    <property type="match status" value="1"/>
</dbReference>
<evidence type="ECO:0000259" key="6">
    <source>
        <dbReference type="PROSITE" id="PS50850"/>
    </source>
</evidence>
<evidence type="ECO:0000256" key="1">
    <source>
        <dbReference type="ARBA" id="ARBA00004141"/>
    </source>
</evidence>
<dbReference type="InterPro" id="IPR020846">
    <property type="entry name" value="MFS_dom"/>
</dbReference>
<feature type="transmembrane region" description="Helical" evidence="5">
    <location>
        <begin position="465"/>
        <end position="487"/>
    </location>
</feature>
<keyword evidence="3 5" id="KW-1133">Transmembrane helix</keyword>
<dbReference type="InterPro" id="IPR005828">
    <property type="entry name" value="MFS_sugar_transport-like"/>
</dbReference>
<dbReference type="PROSITE" id="PS00216">
    <property type="entry name" value="SUGAR_TRANSPORT_1"/>
    <property type="match status" value="1"/>
</dbReference>
<feature type="domain" description="Major facilitator superfamily (MFS) profile" evidence="6">
    <location>
        <begin position="83"/>
        <end position="518"/>
    </location>
</feature>
<keyword evidence="2 5" id="KW-0812">Transmembrane</keyword>
<dbReference type="GeneTree" id="ENSGT00940000167022"/>
<reference evidence="7" key="3">
    <citation type="submission" date="2025-08" db="UniProtKB">
        <authorList>
            <consortium name="Ensembl"/>
        </authorList>
    </citation>
    <scope>IDENTIFICATION</scope>
</reference>
<dbReference type="EMBL" id="EAAA01000446">
    <property type="status" value="NOT_ANNOTATED_CDS"/>
    <property type="molecule type" value="Genomic_DNA"/>
</dbReference>
<reference evidence="7" key="2">
    <citation type="journal article" date="2008" name="Genome Biol.">
        <title>Improved genome assembly and evidence-based global gene model set for the chordate Ciona intestinalis: new insight into intron and operon populations.</title>
        <authorList>
            <person name="Satou Y."/>
            <person name="Mineta K."/>
            <person name="Ogasawara M."/>
            <person name="Sasakura Y."/>
            <person name="Shoguchi E."/>
            <person name="Ueno K."/>
            <person name="Yamada L."/>
            <person name="Matsumoto J."/>
            <person name="Wasserscheid J."/>
            <person name="Dewar K."/>
            <person name="Wiley G.B."/>
            <person name="Macmil S.L."/>
            <person name="Roe B.A."/>
            <person name="Zeller R.W."/>
            <person name="Hastings K.E."/>
            <person name="Lemaire P."/>
            <person name="Lindquist E."/>
            <person name="Endo T."/>
            <person name="Hotta K."/>
            <person name="Inaba K."/>
        </authorList>
    </citation>
    <scope>NUCLEOTIDE SEQUENCE [LARGE SCALE GENOMIC DNA]</scope>
    <source>
        <strain evidence="7">wild type</strain>
    </source>
</reference>
<evidence type="ECO:0000256" key="3">
    <source>
        <dbReference type="ARBA" id="ARBA00022989"/>
    </source>
</evidence>
<protein>
    <recommendedName>
        <fullName evidence="6">Major facilitator superfamily (MFS) profile domain-containing protein</fullName>
    </recommendedName>
</protein>
<evidence type="ECO:0000313" key="7">
    <source>
        <dbReference type="Ensembl" id="ENSCINP00000007970.3"/>
    </source>
</evidence>
<feature type="transmembrane region" description="Helical" evidence="5">
    <location>
        <begin position="376"/>
        <end position="397"/>
    </location>
</feature>
<keyword evidence="4 5" id="KW-0472">Membrane</keyword>
<reference evidence="8" key="1">
    <citation type="journal article" date="2002" name="Science">
        <title>The draft genome of Ciona intestinalis: insights into chordate and vertebrate origins.</title>
        <authorList>
            <person name="Dehal P."/>
            <person name="Satou Y."/>
            <person name="Campbell R.K."/>
            <person name="Chapman J."/>
            <person name="Degnan B."/>
            <person name="De Tomaso A."/>
            <person name="Davidson B."/>
            <person name="Di Gregorio A."/>
            <person name="Gelpke M."/>
            <person name="Goodstein D.M."/>
            <person name="Harafuji N."/>
            <person name="Hastings K.E."/>
            <person name="Ho I."/>
            <person name="Hotta K."/>
            <person name="Huang W."/>
            <person name="Kawashima T."/>
            <person name="Lemaire P."/>
            <person name="Martinez D."/>
            <person name="Meinertzhagen I.A."/>
            <person name="Necula S."/>
            <person name="Nonaka M."/>
            <person name="Putnam N."/>
            <person name="Rash S."/>
            <person name="Saiga H."/>
            <person name="Satake M."/>
            <person name="Terry A."/>
            <person name="Yamada L."/>
            <person name="Wang H.G."/>
            <person name="Awazu S."/>
            <person name="Azumi K."/>
            <person name="Boore J."/>
            <person name="Branno M."/>
            <person name="Chin-Bow S."/>
            <person name="DeSantis R."/>
            <person name="Doyle S."/>
            <person name="Francino P."/>
            <person name="Keys D.N."/>
            <person name="Haga S."/>
            <person name="Hayashi H."/>
            <person name="Hino K."/>
            <person name="Imai K.S."/>
            <person name="Inaba K."/>
            <person name="Kano S."/>
            <person name="Kobayashi K."/>
            <person name="Kobayashi M."/>
            <person name="Lee B.I."/>
            <person name="Makabe K.W."/>
            <person name="Manohar C."/>
            <person name="Matassi G."/>
            <person name="Medina M."/>
            <person name="Mochizuki Y."/>
            <person name="Mount S."/>
            <person name="Morishita T."/>
            <person name="Miura S."/>
            <person name="Nakayama A."/>
            <person name="Nishizaka S."/>
            <person name="Nomoto H."/>
            <person name="Ohta F."/>
            <person name="Oishi K."/>
            <person name="Rigoutsos I."/>
            <person name="Sano M."/>
            <person name="Sasaki A."/>
            <person name="Sasakura Y."/>
            <person name="Shoguchi E."/>
            <person name="Shin-i T."/>
            <person name="Spagnuolo A."/>
            <person name="Stainier D."/>
            <person name="Suzuki M.M."/>
            <person name="Tassy O."/>
            <person name="Takatori N."/>
            <person name="Tokuoka M."/>
            <person name="Yagi K."/>
            <person name="Yoshizaki F."/>
            <person name="Wada S."/>
            <person name="Zhang C."/>
            <person name="Hyatt P.D."/>
            <person name="Larimer F."/>
            <person name="Detter C."/>
            <person name="Doggett N."/>
            <person name="Glavina T."/>
            <person name="Hawkins T."/>
            <person name="Richardson P."/>
            <person name="Lucas S."/>
            <person name="Kohara Y."/>
            <person name="Levine M."/>
            <person name="Satoh N."/>
            <person name="Rokhsar D.S."/>
        </authorList>
    </citation>
    <scope>NUCLEOTIDE SEQUENCE [LARGE SCALE GENOMIC DNA]</scope>
</reference>
<feature type="transmembrane region" description="Helical" evidence="5">
    <location>
        <begin position="429"/>
        <end position="453"/>
    </location>
</feature>
<dbReference type="InterPro" id="IPR005829">
    <property type="entry name" value="Sugar_transporter_CS"/>
</dbReference>
<sequence length="530" mass="59373">EMNAEELKKVLGHGLFQKRIAYLLLLGALIGTAMLFGSVFVMFTPPHRCYLPEIDALFVEWKSFHNISFSFPEIKYKARNYRLRVIFAFTMFNIGPANNMPTNRTLVYCDHGWFFYKSNGVITAATEFELVCDRAWITPLFPSIQMIGFMFGSILGGIMSDRYGRRKVILFSMTLVSASMLLMGLAPTVLMLQIGVFSYGFSIITRAVTAMVILNELLSNDKRRTFGILVSVFCGLGGCVLSVVAYCIPNWRWMTLAIAITCTAHLPLYYCFIRDTFGWLIQNKRIKSAEKLYKEVVRVNNINVDEALLSDLKLGTKPDDDESNDVTKVEKFTYIDFVTVPFLRKRILLLSFMWFSMNMGFYGLSFNTPNLGGNRFVNAFISSVVEIPAQFLCFVLVKKIGCRMGFISTAGACSVCVLLTPFLQSTNQIAGVVCAMLGKFFISAPFTILYLVTGDLFPTMLRTQSYGACSFIGRVAAIIVPYVLYLGKTVHPYLPYIVIGTVTFISAIAALLLPETTGINLPDTLEDAKQ</sequence>
<evidence type="ECO:0000256" key="2">
    <source>
        <dbReference type="ARBA" id="ARBA00022692"/>
    </source>
</evidence>
<keyword evidence="8" id="KW-1185">Reference proteome</keyword>
<dbReference type="Pfam" id="PF00083">
    <property type="entry name" value="Sugar_tr"/>
    <property type="match status" value="1"/>
</dbReference>
<evidence type="ECO:0000256" key="4">
    <source>
        <dbReference type="ARBA" id="ARBA00023136"/>
    </source>
</evidence>
<name>F6Y4W3_CIOIN</name>
<dbReference type="GO" id="GO:0022857">
    <property type="term" value="F:transmembrane transporter activity"/>
    <property type="evidence" value="ECO:0007669"/>
    <property type="project" value="InterPro"/>
</dbReference>
<dbReference type="EMBL" id="EAAA01000447">
    <property type="status" value="NOT_ANNOTATED_CDS"/>
    <property type="molecule type" value="Genomic_DNA"/>
</dbReference>
<feature type="transmembrane region" description="Helical" evidence="5">
    <location>
        <begin position="347"/>
        <end position="364"/>
    </location>
</feature>
<dbReference type="AlphaFoldDB" id="F6Y4W3"/>
<dbReference type="SUPFAM" id="SSF103473">
    <property type="entry name" value="MFS general substrate transporter"/>
    <property type="match status" value="1"/>
</dbReference>
<dbReference type="InterPro" id="IPR036259">
    <property type="entry name" value="MFS_trans_sf"/>
</dbReference>
<feature type="transmembrane region" description="Helical" evidence="5">
    <location>
        <begin position="251"/>
        <end position="272"/>
    </location>
</feature>
<evidence type="ECO:0000313" key="8">
    <source>
        <dbReference type="Proteomes" id="UP000008144"/>
    </source>
</evidence>
<feature type="transmembrane region" description="Helical" evidence="5">
    <location>
        <begin position="493"/>
        <end position="513"/>
    </location>
</feature>
<dbReference type="InParanoid" id="F6Y4W3"/>
<organism evidence="7 8">
    <name type="scientific">Ciona intestinalis</name>
    <name type="common">Transparent sea squirt</name>
    <name type="synonym">Ascidia intestinalis</name>
    <dbReference type="NCBI Taxonomy" id="7719"/>
    <lineage>
        <taxon>Eukaryota</taxon>
        <taxon>Metazoa</taxon>
        <taxon>Chordata</taxon>
        <taxon>Tunicata</taxon>
        <taxon>Ascidiacea</taxon>
        <taxon>Phlebobranchia</taxon>
        <taxon>Cionidae</taxon>
        <taxon>Ciona</taxon>
    </lineage>
</organism>
<dbReference type="Gene3D" id="1.20.1250.20">
    <property type="entry name" value="MFS general substrate transporter like domains"/>
    <property type="match status" value="1"/>
</dbReference>
<dbReference type="Ensembl" id="ENSCINT00000007970.3">
    <property type="protein sequence ID" value="ENSCINP00000007970.3"/>
    <property type="gene ID" value="ENSCING00000003865.3"/>
</dbReference>
<comment type="subcellular location">
    <subcellularLocation>
        <location evidence="1">Membrane</location>
        <topology evidence="1">Multi-pass membrane protein</topology>
    </subcellularLocation>
</comment>